<dbReference type="RefSeq" id="WP_138592360.1">
    <property type="nucleotide sequence ID" value="NZ_PNBX01000055.1"/>
</dbReference>
<evidence type="ECO:0000313" key="2">
    <source>
        <dbReference type="Proteomes" id="UP000307217"/>
    </source>
</evidence>
<name>A0A5S3V7M6_9GAMM</name>
<dbReference type="Proteomes" id="UP000307217">
    <property type="component" value="Unassembled WGS sequence"/>
</dbReference>
<organism evidence="1 2">
    <name type="scientific">Pseudoalteromonas aurantia</name>
    <dbReference type="NCBI Taxonomy" id="43654"/>
    <lineage>
        <taxon>Bacteria</taxon>
        <taxon>Pseudomonadati</taxon>
        <taxon>Pseudomonadota</taxon>
        <taxon>Gammaproteobacteria</taxon>
        <taxon>Alteromonadales</taxon>
        <taxon>Pseudoalteromonadaceae</taxon>
        <taxon>Pseudoalteromonas</taxon>
    </lineage>
</organism>
<reference evidence="1 2" key="1">
    <citation type="submission" date="2018-01" db="EMBL/GenBank/DDBJ databases">
        <authorList>
            <person name="Paulsen S."/>
            <person name="Gram L.K."/>
        </authorList>
    </citation>
    <scope>NUCLEOTIDE SEQUENCE [LARGE SCALE GENOMIC DNA]</scope>
    <source>
        <strain evidence="1 2">S3790</strain>
    </source>
</reference>
<protein>
    <submittedName>
        <fullName evidence="1">Nitroreductase</fullName>
    </submittedName>
</protein>
<accession>A0A5S3V7M6</accession>
<proteinExistence type="predicted"/>
<dbReference type="SUPFAM" id="SSF55469">
    <property type="entry name" value="FMN-dependent nitroreductase-like"/>
    <property type="match status" value="1"/>
</dbReference>
<dbReference type="EMBL" id="PNBX01000055">
    <property type="protein sequence ID" value="TMO67559.1"/>
    <property type="molecule type" value="Genomic_DNA"/>
</dbReference>
<comment type="caution">
    <text evidence="1">The sequence shown here is derived from an EMBL/GenBank/DDBJ whole genome shotgun (WGS) entry which is preliminary data.</text>
</comment>
<dbReference type="GO" id="GO:0016491">
    <property type="term" value="F:oxidoreductase activity"/>
    <property type="evidence" value="ECO:0007669"/>
    <property type="project" value="InterPro"/>
</dbReference>
<evidence type="ECO:0000313" key="1">
    <source>
        <dbReference type="EMBL" id="TMO67559.1"/>
    </source>
</evidence>
<dbReference type="InterPro" id="IPR000415">
    <property type="entry name" value="Nitroreductase-like"/>
</dbReference>
<sequence length="361" mass="40472">MTSCKPLADLVSECIELAKLVPSSHNCQPWQVQWYAQSVPFDGRLQIGFDPDNIINALPALQNEMWMSLAGFSAVLINLLEATGITCVVSSPITSGTNNATCEHPYILEAQLTYQPERINLARFNQIKSLLAQRYTYRGALTGNKKLAAHDRILSTVLWHSPHIEWQSIEGDKHLKTAELVARFASQDFKHAKAWQETYAFIDFSETPNKEAERGFNIQQLMGPMSLIKRRAHQLLLNPLSMRVLAKLGVADSMAQALSQLTAQSSQIICLCQKSTQSTFDWLCAGQKMIEMWLQATAQGLAIHPLSVLLQHPEAKAALHEQLGKEHHPLFIARVGKSDADPKFIAQFRYRAALPRILKQH</sequence>
<dbReference type="OrthoDB" id="272552at2"/>
<gene>
    <name evidence="1" type="ORF">CWC19_13540</name>
</gene>
<reference evidence="2" key="2">
    <citation type="submission" date="2019-06" db="EMBL/GenBank/DDBJ databases">
        <title>Co-occurence of chitin degradation, pigmentation and bioactivity in marine Pseudoalteromonas.</title>
        <authorList>
            <person name="Sonnenschein E.C."/>
            <person name="Bech P.K."/>
        </authorList>
    </citation>
    <scope>NUCLEOTIDE SEQUENCE [LARGE SCALE GENOMIC DNA]</scope>
    <source>
        <strain evidence="2">S3790</strain>
    </source>
</reference>
<dbReference type="AlphaFoldDB" id="A0A5S3V7M6"/>
<dbReference type="Gene3D" id="3.40.109.10">
    <property type="entry name" value="NADH Oxidase"/>
    <property type="match status" value="1"/>
</dbReference>